<protein>
    <submittedName>
        <fullName evidence="2">Uncharacterized protein</fullName>
    </submittedName>
</protein>
<dbReference type="AlphaFoldDB" id="A0A4Z2BF61"/>
<accession>A0A4Z2BF61</accession>
<feature type="compositionally biased region" description="Low complexity" evidence="1">
    <location>
        <begin position="38"/>
        <end position="50"/>
    </location>
</feature>
<evidence type="ECO:0000313" key="2">
    <source>
        <dbReference type="EMBL" id="TNM91041.1"/>
    </source>
</evidence>
<feature type="compositionally biased region" description="Basic and acidic residues" evidence="1">
    <location>
        <begin position="51"/>
        <end position="65"/>
    </location>
</feature>
<organism evidence="2 3">
    <name type="scientific">Takifugu bimaculatus</name>
    <dbReference type="NCBI Taxonomy" id="433685"/>
    <lineage>
        <taxon>Eukaryota</taxon>
        <taxon>Metazoa</taxon>
        <taxon>Chordata</taxon>
        <taxon>Craniata</taxon>
        <taxon>Vertebrata</taxon>
        <taxon>Euteleostomi</taxon>
        <taxon>Actinopterygii</taxon>
        <taxon>Neopterygii</taxon>
        <taxon>Teleostei</taxon>
        <taxon>Neoteleostei</taxon>
        <taxon>Acanthomorphata</taxon>
        <taxon>Eupercaria</taxon>
        <taxon>Tetraodontiformes</taxon>
        <taxon>Tetradontoidea</taxon>
        <taxon>Tetraodontidae</taxon>
        <taxon>Takifugu</taxon>
    </lineage>
</organism>
<reference evidence="2 3" key="1">
    <citation type="submission" date="2019-04" db="EMBL/GenBank/DDBJ databases">
        <title>The sequence and de novo assembly of Takifugu bimaculatus genome using PacBio and Hi-C technologies.</title>
        <authorList>
            <person name="Xu P."/>
            <person name="Liu B."/>
            <person name="Zhou Z."/>
        </authorList>
    </citation>
    <scope>NUCLEOTIDE SEQUENCE [LARGE SCALE GENOMIC DNA]</scope>
    <source>
        <strain evidence="2">TB-2018</strain>
        <tissue evidence="2">Muscle</tissue>
    </source>
</reference>
<evidence type="ECO:0000256" key="1">
    <source>
        <dbReference type="SAM" id="MobiDB-lite"/>
    </source>
</evidence>
<feature type="region of interest" description="Disordered" evidence="1">
    <location>
        <begin position="175"/>
        <end position="198"/>
    </location>
</feature>
<proteinExistence type="predicted"/>
<comment type="caution">
    <text evidence="2">The sequence shown here is derived from an EMBL/GenBank/DDBJ whole genome shotgun (WGS) entry which is preliminary data.</text>
</comment>
<evidence type="ECO:0000313" key="3">
    <source>
        <dbReference type="Proteomes" id="UP000516260"/>
    </source>
</evidence>
<dbReference type="EMBL" id="SWLE01000016">
    <property type="protein sequence ID" value="TNM91041.1"/>
    <property type="molecule type" value="Genomic_DNA"/>
</dbReference>
<dbReference type="Proteomes" id="UP000516260">
    <property type="component" value="Chromosome 3"/>
</dbReference>
<feature type="region of interest" description="Disordered" evidence="1">
    <location>
        <begin position="32"/>
        <end position="74"/>
    </location>
</feature>
<gene>
    <name evidence="2" type="ORF">fugu_003330</name>
</gene>
<name>A0A4Z2BF61_9TELE</name>
<sequence>MFCPRGLAEDWRLLAFKYDTRSIIDLHLRAPPEGESKAAGTSGSAVSAAQGEERAERARERERGGKSGRYGANHNNDPVLTKIEWIKQSILSANEIRDMGRDGVVPFLELLGEHFPLARGFLEVAEEEEEEEEEVAARAEDDKMKYQKYITVMQMAMGVTASNKDCLPTKRQLWVTPQDGDTSPSGADEPTGATGGAGAMAISASSTLSLPMSQGKPSLRRIKGRIHRSKSLDSIELLDSSFMVSLIWDGLGNRPGHPEWDLFLAQPTQTLFLLESS</sequence>
<keyword evidence="3" id="KW-1185">Reference proteome</keyword>